<gene>
    <name evidence="3" type="ORF">DP939_02675</name>
</gene>
<keyword evidence="4" id="KW-1185">Reference proteome</keyword>
<sequence length="229" mass="25425">MKLVTRAALSWPPSAADPASPSRGLVIHYDSSDQGLARKPHSACLAYWRRTRAFHMGPSRGWSDLGYSWGACPHGYILEGRGLGRYQAAQGTTAGNRDWYSVTLMSGPNEDPTPEQIDAVRQLRAWLMSKGLGAAVKGHRDFFSTSCPGDRLYRLVKGGTFSRSPEEGDDDVSAKDVWTYEIKVPFGTKENPEWQAKSLLLNNNERIRGLEEKVGELTALVRELLKEKS</sequence>
<evidence type="ECO:0000313" key="3">
    <source>
        <dbReference type="EMBL" id="RBQ21633.1"/>
    </source>
</evidence>
<dbReference type="AlphaFoldDB" id="A0A366M728"/>
<dbReference type="OrthoDB" id="514320at2"/>
<dbReference type="GO" id="GO:0008745">
    <property type="term" value="F:N-acetylmuramoyl-L-alanine amidase activity"/>
    <property type="evidence" value="ECO:0007669"/>
    <property type="project" value="InterPro"/>
</dbReference>
<evidence type="ECO:0000259" key="2">
    <source>
        <dbReference type="SMART" id="SM00701"/>
    </source>
</evidence>
<dbReference type="Gene3D" id="3.40.80.10">
    <property type="entry name" value="Peptidoglycan recognition protein-like"/>
    <property type="match status" value="1"/>
</dbReference>
<dbReference type="Pfam" id="PF01510">
    <property type="entry name" value="Amidase_2"/>
    <property type="match status" value="1"/>
</dbReference>
<dbReference type="SUPFAM" id="SSF55846">
    <property type="entry name" value="N-acetylmuramoyl-L-alanine amidase-like"/>
    <property type="match status" value="1"/>
</dbReference>
<comment type="caution">
    <text evidence="3">The sequence shown here is derived from an EMBL/GenBank/DDBJ whole genome shotgun (WGS) entry which is preliminary data.</text>
</comment>
<reference evidence="3 4" key="1">
    <citation type="submission" date="2018-06" db="EMBL/GenBank/DDBJ databases">
        <title>Sphaerisporangium craniellae sp. nov., isolated from a marine sponge in the South China Sea.</title>
        <authorList>
            <person name="Li L."/>
        </authorList>
    </citation>
    <scope>NUCLEOTIDE SEQUENCE [LARGE SCALE GENOMIC DNA]</scope>
    <source>
        <strain evidence="3 4">LHW63015</strain>
    </source>
</reference>
<dbReference type="CDD" id="cd06583">
    <property type="entry name" value="PGRP"/>
    <property type="match status" value="1"/>
</dbReference>
<dbReference type="InterPro" id="IPR036505">
    <property type="entry name" value="Amidase/PGRP_sf"/>
</dbReference>
<dbReference type="Proteomes" id="UP000253303">
    <property type="component" value="Unassembled WGS sequence"/>
</dbReference>
<dbReference type="PANTHER" id="PTHR11022:SF41">
    <property type="entry name" value="PEPTIDOGLYCAN-RECOGNITION PROTEIN LC-RELATED"/>
    <property type="match status" value="1"/>
</dbReference>
<dbReference type="RefSeq" id="WP_113978455.1">
    <property type="nucleotide sequence ID" value="NZ_QMEY01000001.1"/>
</dbReference>
<dbReference type="GO" id="GO:0008270">
    <property type="term" value="F:zinc ion binding"/>
    <property type="evidence" value="ECO:0007669"/>
    <property type="project" value="InterPro"/>
</dbReference>
<dbReference type="InterPro" id="IPR006619">
    <property type="entry name" value="PGRP_domain_met/bac"/>
</dbReference>
<feature type="domain" description="Peptidoglycan recognition protein family" evidence="2">
    <location>
        <begin position="1"/>
        <end position="143"/>
    </location>
</feature>
<dbReference type="GO" id="GO:0009253">
    <property type="term" value="P:peptidoglycan catabolic process"/>
    <property type="evidence" value="ECO:0007669"/>
    <property type="project" value="InterPro"/>
</dbReference>
<evidence type="ECO:0000313" key="4">
    <source>
        <dbReference type="Proteomes" id="UP000253303"/>
    </source>
</evidence>
<protein>
    <submittedName>
        <fullName evidence="3">N-acetylmuramoyl-L-alanine amidase</fullName>
    </submittedName>
</protein>
<proteinExistence type="inferred from homology"/>
<accession>A0A366M728</accession>
<dbReference type="PANTHER" id="PTHR11022">
    <property type="entry name" value="PEPTIDOGLYCAN RECOGNITION PROTEIN"/>
    <property type="match status" value="1"/>
</dbReference>
<evidence type="ECO:0000256" key="1">
    <source>
        <dbReference type="ARBA" id="ARBA00007553"/>
    </source>
</evidence>
<dbReference type="InterPro" id="IPR002502">
    <property type="entry name" value="Amidase_domain"/>
</dbReference>
<dbReference type="InterPro" id="IPR015510">
    <property type="entry name" value="PGRP"/>
</dbReference>
<comment type="similarity">
    <text evidence="1">Belongs to the N-acetylmuramoyl-L-alanine amidase 2 family.</text>
</comment>
<organism evidence="3 4">
    <name type="scientific">Spongiactinospora rosea</name>
    <dbReference type="NCBI Taxonomy" id="2248750"/>
    <lineage>
        <taxon>Bacteria</taxon>
        <taxon>Bacillati</taxon>
        <taxon>Actinomycetota</taxon>
        <taxon>Actinomycetes</taxon>
        <taxon>Streptosporangiales</taxon>
        <taxon>Streptosporangiaceae</taxon>
        <taxon>Spongiactinospora</taxon>
    </lineage>
</organism>
<dbReference type="SMART" id="SM00701">
    <property type="entry name" value="PGRP"/>
    <property type="match status" value="1"/>
</dbReference>
<name>A0A366M728_9ACTN</name>
<dbReference type="EMBL" id="QMEY01000001">
    <property type="protein sequence ID" value="RBQ21633.1"/>
    <property type="molecule type" value="Genomic_DNA"/>
</dbReference>